<protein>
    <submittedName>
        <fullName evidence="1">Uncharacterized protein</fullName>
    </submittedName>
</protein>
<gene>
    <name evidence="1" type="ORF">JK386_17250</name>
</gene>
<name>A0A939C013_9ACTN</name>
<dbReference type="RefSeq" id="WP_205292971.1">
    <property type="nucleotide sequence ID" value="NZ_CP074406.1"/>
</dbReference>
<accession>A0A939C013</accession>
<dbReference type="EMBL" id="JAERTX010000021">
    <property type="protein sequence ID" value="MBM9461650.1"/>
    <property type="molecule type" value="Genomic_DNA"/>
</dbReference>
<reference evidence="1" key="1">
    <citation type="submission" date="2021-01" db="EMBL/GenBank/DDBJ databases">
        <title>Novel species in genus Nocardioides.</title>
        <authorList>
            <person name="Zhang G."/>
        </authorList>
    </citation>
    <scope>NUCLEOTIDE SEQUENCE</scope>
    <source>
        <strain evidence="1">Zg-536</strain>
    </source>
</reference>
<evidence type="ECO:0000313" key="1">
    <source>
        <dbReference type="EMBL" id="MBM9461650.1"/>
    </source>
</evidence>
<evidence type="ECO:0000313" key="2">
    <source>
        <dbReference type="Proteomes" id="UP000663791"/>
    </source>
</evidence>
<dbReference type="AlphaFoldDB" id="A0A939C013"/>
<comment type="caution">
    <text evidence="1">The sequence shown here is derived from an EMBL/GenBank/DDBJ whole genome shotgun (WGS) entry which is preliminary data.</text>
</comment>
<keyword evidence="2" id="KW-1185">Reference proteome</keyword>
<dbReference type="Proteomes" id="UP000663791">
    <property type="component" value="Unassembled WGS sequence"/>
</dbReference>
<sequence length="145" mass="16391">MTTIDEDHTRPEGVDDLTVEALGNISEALEAIEIARGHLYTFHRLSGTADFTLGKGVDQLREAGHTELADRFERELVGRNVLEGRWTFQIMEEYDDGYYATFKELDRLAREQLVAGKRHLYEAELKEARRTAGRGGHEAAPDAED</sequence>
<proteinExistence type="predicted"/>
<organism evidence="1 2">
    <name type="scientific">Nocardioides faecalis</name>
    <dbReference type="NCBI Taxonomy" id="2803858"/>
    <lineage>
        <taxon>Bacteria</taxon>
        <taxon>Bacillati</taxon>
        <taxon>Actinomycetota</taxon>
        <taxon>Actinomycetes</taxon>
        <taxon>Propionibacteriales</taxon>
        <taxon>Nocardioidaceae</taxon>
        <taxon>Nocardioides</taxon>
    </lineage>
</organism>